<evidence type="ECO:0000256" key="1">
    <source>
        <dbReference type="SAM" id="MobiDB-lite"/>
    </source>
</evidence>
<dbReference type="InterPro" id="IPR013830">
    <property type="entry name" value="SGNH_hydro"/>
</dbReference>
<organism evidence="3">
    <name type="scientific">bioreactor metagenome</name>
    <dbReference type="NCBI Taxonomy" id="1076179"/>
    <lineage>
        <taxon>unclassified sequences</taxon>
        <taxon>metagenomes</taxon>
        <taxon>ecological metagenomes</taxon>
    </lineage>
</organism>
<dbReference type="Gene3D" id="3.40.50.1110">
    <property type="entry name" value="SGNH hydrolase"/>
    <property type="match status" value="1"/>
</dbReference>
<evidence type="ECO:0000259" key="2">
    <source>
        <dbReference type="Pfam" id="PF13472"/>
    </source>
</evidence>
<feature type="domain" description="SGNH hydrolase-type esterase" evidence="2">
    <location>
        <begin position="126"/>
        <end position="293"/>
    </location>
</feature>
<accession>A0A644WNX5</accession>
<comment type="caution">
    <text evidence="3">The sequence shown here is derived from an EMBL/GenBank/DDBJ whole genome shotgun (WGS) entry which is preliminary data.</text>
</comment>
<sequence length="305" mass="33157">MAGRRKKREKKKVRKGVLLVLFLTVGLTMTTPLTPTLDASLASVAAAASTAAPQTEVQTQPKAWADFVDGPFGPAAPGGRTESETGFETTFEADSEEEKETDSLPETGAGGENISVEESYFADAAFVGDSRTEGFQLYSGLKEGTYFCSVGATVQTIMDKETQEGPSGPETILNALSRESYGKIYIMLGINELGWYRTEEFTEQYAKVIARIREDHPEAAIVIQSLPPVSAKQDAKRSYVKNERIVLFNGLLEELAAQEGCIFLDVASAVTDKNGTLPTELTTDGVHLNTAGCKKWLEYLREHPV</sequence>
<dbReference type="PANTHER" id="PTHR30383">
    <property type="entry name" value="THIOESTERASE 1/PROTEASE 1/LYSOPHOSPHOLIPASE L1"/>
    <property type="match status" value="1"/>
</dbReference>
<dbReference type="InterPro" id="IPR036514">
    <property type="entry name" value="SGNH_hydro_sf"/>
</dbReference>
<dbReference type="Pfam" id="PF13472">
    <property type="entry name" value="Lipase_GDSL_2"/>
    <property type="match status" value="1"/>
</dbReference>
<dbReference type="EMBL" id="VSSQ01001125">
    <property type="protein sequence ID" value="MPM05369.1"/>
    <property type="molecule type" value="Genomic_DNA"/>
</dbReference>
<name>A0A644WNX5_9ZZZZ</name>
<feature type="region of interest" description="Disordered" evidence="1">
    <location>
        <begin position="52"/>
        <end position="113"/>
    </location>
</feature>
<evidence type="ECO:0000313" key="3">
    <source>
        <dbReference type="EMBL" id="MPM05369.1"/>
    </source>
</evidence>
<dbReference type="PANTHER" id="PTHR30383:SF5">
    <property type="entry name" value="SGNH HYDROLASE-TYPE ESTERASE DOMAIN-CONTAINING PROTEIN"/>
    <property type="match status" value="1"/>
</dbReference>
<dbReference type="InterPro" id="IPR051532">
    <property type="entry name" value="Ester_Hydrolysis_Enzymes"/>
</dbReference>
<dbReference type="AlphaFoldDB" id="A0A644WNX5"/>
<dbReference type="GO" id="GO:0004622">
    <property type="term" value="F:phosphatidylcholine lysophospholipase activity"/>
    <property type="evidence" value="ECO:0007669"/>
    <property type="project" value="TreeGrafter"/>
</dbReference>
<dbReference type="SUPFAM" id="SSF52266">
    <property type="entry name" value="SGNH hydrolase"/>
    <property type="match status" value="1"/>
</dbReference>
<proteinExistence type="predicted"/>
<reference evidence="3" key="1">
    <citation type="submission" date="2019-08" db="EMBL/GenBank/DDBJ databases">
        <authorList>
            <person name="Kucharzyk K."/>
            <person name="Murdoch R.W."/>
            <person name="Higgins S."/>
            <person name="Loffler F."/>
        </authorList>
    </citation>
    <scope>NUCLEOTIDE SEQUENCE</scope>
</reference>
<gene>
    <name evidence="3" type="ORF">SDC9_51659</name>
</gene>
<protein>
    <recommendedName>
        <fullName evidence="2">SGNH hydrolase-type esterase domain-containing protein</fullName>
    </recommendedName>
</protein>
<feature type="compositionally biased region" description="Low complexity" evidence="1">
    <location>
        <begin position="78"/>
        <end position="90"/>
    </location>
</feature>
<feature type="compositionally biased region" description="Acidic residues" evidence="1">
    <location>
        <begin position="91"/>
        <end position="100"/>
    </location>
</feature>